<comment type="similarity">
    <text evidence="1 5">Belongs to the type-B carboxylesterase/lipase family.</text>
</comment>
<dbReference type="InterPro" id="IPR000997">
    <property type="entry name" value="Cholinesterase"/>
</dbReference>
<organism evidence="7 8">
    <name type="scientific">Paracoccidioides brasiliensis</name>
    <dbReference type="NCBI Taxonomy" id="121759"/>
    <lineage>
        <taxon>Eukaryota</taxon>
        <taxon>Fungi</taxon>
        <taxon>Dikarya</taxon>
        <taxon>Ascomycota</taxon>
        <taxon>Pezizomycotina</taxon>
        <taxon>Eurotiomycetes</taxon>
        <taxon>Eurotiomycetidae</taxon>
        <taxon>Onygenales</taxon>
        <taxon>Ajellomycetaceae</taxon>
        <taxon>Paracoccidioides</taxon>
    </lineage>
</organism>
<evidence type="ECO:0000313" key="7">
    <source>
        <dbReference type="EMBL" id="ODH12958.1"/>
    </source>
</evidence>
<evidence type="ECO:0000313" key="8">
    <source>
        <dbReference type="Proteomes" id="UP000242814"/>
    </source>
</evidence>
<dbReference type="AlphaFoldDB" id="A0A1D2J3S0"/>
<dbReference type="InterPro" id="IPR002018">
    <property type="entry name" value="CarbesteraseB"/>
</dbReference>
<evidence type="ECO:0000256" key="1">
    <source>
        <dbReference type="ARBA" id="ARBA00005964"/>
    </source>
</evidence>
<evidence type="ECO:0000256" key="2">
    <source>
        <dbReference type="ARBA" id="ARBA00022801"/>
    </source>
</evidence>
<dbReference type="SUPFAM" id="SSF53474">
    <property type="entry name" value="alpha/beta-Hydrolases"/>
    <property type="match status" value="1"/>
</dbReference>
<feature type="active site" description="Charge relay system" evidence="4">
    <location>
        <position position="347"/>
    </location>
</feature>
<accession>A0A1D2J3S0</accession>
<dbReference type="InterPro" id="IPR029058">
    <property type="entry name" value="AB_hydrolase_fold"/>
</dbReference>
<proteinExistence type="inferred from homology"/>
<comment type="caution">
    <text evidence="7">The sequence shown here is derived from an EMBL/GenBank/DDBJ whole genome shotgun (WGS) entry which is preliminary data.</text>
</comment>
<gene>
    <name evidence="7" type="ORF">ACO22_07742</name>
</gene>
<feature type="chain" id="PRO_5008811285" description="Carboxylic ester hydrolase" evidence="5">
    <location>
        <begin position="20"/>
        <end position="539"/>
    </location>
</feature>
<dbReference type="InterPro" id="IPR019826">
    <property type="entry name" value="Carboxylesterase_B_AS"/>
</dbReference>
<keyword evidence="3" id="KW-1015">Disulfide bond</keyword>
<dbReference type="EMBL" id="LZYO01000654">
    <property type="protein sequence ID" value="ODH12958.1"/>
    <property type="molecule type" value="Genomic_DNA"/>
</dbReference>
<evidence type="ECO:0000259" key="6">
    <source>
        <dbReference type="Pfam" id="PF00135"/>
    </source>
</evidence>
<dbReference type="Pfam" id="PF00135">
    <property type="entry name" value="COesterase"/>
    <property type="match status" value="1"/>
</dbReference>
<dbReference type="Proteomes" id="UP000242814">
    <property type="component" value="Unassembled WGS sequence"/>
</dbReference>
<dbReference type="GO" id="GO:0004104">
    <property type="term" value="F:cholinesterase activity"/>
    <property type="evidence" value="ECO:0007669"/>
    <property type="project" value="InterPro"/>
</dbReference>
<dbReference type="Gene3D" id="3.40.50.1820">
    <property type="entry name" value="alpha/beta hydrolase"/>
    <property type="match status" value="1"/>
</dbReference>
<evidence type="ECO:0000256" key="3">
    <source>
        <dbReference type="ARBA" id="ARBA00023157"/>
    </source>
</evidence>
<feature type="active site" description="Acyl-ester intermediate" evidence="4">
    <location>
        <position position="227"/>
    </location>
</feature>
<feature type="signal peptide" evidence="5">
    <location>
        <begin position="1"/>
        <end position="19"/>
    </location>
</feature>
<dbReference type="EC" id="3.1.1.-" evidence="5"/>
<dbReference type="PRINTS" id="PR00878">
    <property type="entry name" value="CHOLNESTRASE"/>
</dbReference>
<feature type="active site" description="Charge relay system" evidence="4">
    <location>
        <position position="444"/>
    </location>
</feature>
<protein>
    <recommendedName>
        <fullName evidence="5">Carboxylic ester hydrolase</fullName>
        <ecNumber evidence="5">3.1.1.-</ecNumber>
    </recommendedName>
</protein>
<keyword evidence="5" id="KW-0732">Signal</keyword>
<feature type="domain" description="Carboxylesterase type B" evidence="6">
    <location>
        <begin position="28"/>
        <end position="489"/>
    </location>
</feature>
<sequence>MHFSVLALTIALYASGACSVPSQKINVQPTVTISSGLVAGIATSLPPSERVVHKFLGIPFGKPPVRFKPPQPASPWQSVYDASTYRPACLQQFNYPEEKRNQSIKWFNTPGPPAGESEDCLNLNVFSPASASEGSKAVLFWIHGGSFRFGSGSLPLYDGSSFAANQDVVVVTVNYRTNVFGFPGSPELPVGERNLGLLDQRLALDWVHRNIAPFGGNPEKVTIVGESAGGGSVDALVGAPPDPIPFRAAIMQSGESSVRLLVSDPAASWKKLAEATACPSDIALECLRFFPASKIKDISERLQLEFGPVPDGGLTYADTPRTNRLNSAKNASLIARVPVLIGSNADEGRPTVLGQNDTEAYLRASLPGLPEAAIKKILDAYPLGTPGIANEFERLATILTELVILCPASLITQESAVVGIDTWRFYFNASFPNTELFEGSGAYHTAEINLVFGTYPQTGKTKFQVDVSNGMQEAWARFVKDPNNGLPWQKVPQLGVFGGGARASMDEKGKKVLSAIDSQLVDRRCALYQELYRLKSGGV</sequence>
<dbReference type="PANTHER" id="PTHR43918:SF4">
    <property type="entry name" value="CARBOXYLIC ESTER HYDROLASE"/>
    <property type="match status" value="1"/>
</dbReference>
<keyword evidence="2 5" id="KW-0378">Hydrolase</keyword>
<evidence type="ECO:0000256" key="4">
    <source>
        <dbReference type="PIRSR" id="PIRSR600997-1"/>
    </source>
</evidence>
<dbReference type="InterPro" id="IPR050654">
    <property type="entry name" value="AChE-related_enzymes"/>
</dbReference>
<dbReference type="VEuPathDB" id="FungiDB:PADG_03950"/>
<dbReference type="PROSITE" id="PS00122">
    <property type="entry name" value="CARBOXYLESTERASE_B_1"/>
    <property type="match status" value="1"/>
</dbReference>
<reference evidence="7 8" key="1">
    <citation type="submission" date="2016-06" db="EMBL/GenBank/DDBJ databases">
        <authorList>
            <person name="Kjaerup R.B."/>
            <person name="Dalgaard T.S."/>
            <person name="Juul-Madsen H.R."/>
        </authorList>
    </citation>
    <scope>NUCLEOTIDE SEQUENCE [LARGE SCALE GENOMIC DNA]</scope>
    <source>
        <strain evidence="7 8">Pb300</strain>
    </source>
</reference>
<dbReference type="ESTHER" id="parbp-c0s193">
    <property type="family name" value="Fungal_carboxylesterase_lipase"/>
</dbReference>
<dbReference type="PANTHER" id="PTHR43918">
    <property type="entry name" value="ACETYLCHOLINESTERASE"/>
    <property type="match status" value="1"/>
</dbReference>
<dbReference type="VEuPathDB" id="FungiDB:PABG_01358"/>
<evidence type="ECO:0000256" key="5">
    <source>
        <dbReference type="RuleBase" id="RU361235"/>
    </source>
</evidence>
<name>A0A1D2J3S0_PARBR</name>